<keyword evidence="2" id="KW-1185">Reference proteome</keyword>
<name>A0A2J6SA89_HYAVF</name>
<organism evidence="1 2">
    <name type="scientific">Hyaloscypha variabilis (strain UAMH 11265 / GT02V1 / F)</name>
    <name type="common">Meliniomyces variabilis</name>
    <dbReference type="NCBI Taxonomy" id="1149755"/>
    <lineage>
        <taxon>Eukaryota</taxon>
        <taxon>Fungi</taxon>
        <taxon>Dikarya</taxon>
        <taxon>Ascomycota</taxon>
        <taxon>Pezizomycotina</taxon>
        <taxon>Leotiomycetes</taxon>
        <taxon>Helotiales</taxon>
        <taxon>Hyaloscyphaceae</taxon>
        <taxon>Hyaloscypha</taxon>
        <taxon>Hyaloscypha variabilis</taxon>
    </lineage>
</organism>
<dbReference type="AlphaFoldDB" id="A0A2J6SA89"/>
<reference evidence="1 2" key="1">
    <citation type="submission" date="2016-04" db="EMBL/GenBank/DDBJ databases">
        <title>A degradative enzymes factory behind the ericoid mycorrhizal symbiosis.</title>
        <authorList>
            <consortium name="DOE Joint Genome Institute"/>
            <person name="Martino E."/>
            <person name="Morin E."/>
            <person name="Grelet G."/>
            <person name="Kuo A."/>
            <person name="Kohler A."/>
            <person name="Daghino S."/>
            <person name="Barry K."/>
            <person name="Choi C."/>
            <person name="Cichocki N."/>
            <person name="Clum A."/>
            <person name="Copeland A."/>
            <person name="Hainaut M."/>
            <person name="Haridas S."/>
            <person name="Labutti K."/>
            <person name="Lindquist E."/>
            <person name="Lipzen A."/>
            <person name="Khouja H.-R."/>
            <person name="Murat C."/>
            <person name="Ohm R."/>
            <person name="Olson A."/>
            <person name="Spatafora J."/>
            <person name="Veneault-Fourrey C."/>
            <person name="Henrissat B."/>
            <person name="Grigoriev I."/>
            <person name="Martin F."/>
            <person name="Perotto S."/>
        </authorList>
    </citation>
    <scope>NUCLEOTIDE SEQUENCE [LARGE SCALE GENOMIC DNA]</scope>
    <source>
        <strain evidence="1 2">F</strain>
    </source>
</reference>
<proteinExistence type="predicted"/>
<evidence type="ECO:0000313" key="1">
    <source>
        <dbReference type="EMBL" id="PMD47679.1"/>
    </source>
</evidence>
<dbReference type="Proteomes" id="UP000235786">
    <property type="component" value="Unassembled WGS sequence"/>
</dbReference>
<dbReference type="OrthoDB" id="10496050at2759"/>
<accession>A0A2J6SA89</accession>
<sequence length="241" mass="27734">MAPSKTSSVLTEVITNSKNAVVPGVEVANLASISHGRILRSSTITKTGKSKDKVTVNPSTISLKEEVYQPIDHTICFIKKLPPEILLTIVKTLDPVSSACFGLTFKAVYPHHRKVHGKVSLRNWFGDGAYQEYTKDGTMLANYLKDWVPSKLKYNYKERKFVTRKNFRRFIEEAREADGQQAYCDATIIYVGLSNRDYEQIQDRYMREVDKMGWDYEERPMLSPTVRQQERSQKWRKKNSG</sequence>
<gene>
    <name evidence="1" type="ORF">L207DRAFT_523046</name>
</gene>
<protein>
    <recommendedName>
        <fullName evidence="3">F-box domain-containing protein</fullName>
    </recommendedName>
</protein>
<evidence type="ECO:0008006" key="3">
    <source>
        <dbReference type="Google" id="ProtNLM"/>
    </source>
</evidence>
<evidence type="ECO:0000313" key="2">
    <source>
        <dbReference type="Proteomes" id="UP000235786"/>
    </source>
</evidence>
<dbReference type="EMBL" id="KZ613938">
    <property type="protein sequence ID" value="PMD47679.1"/>
    <property type="molecule type" value="Genomic_DNA"/>
</dbReference>